<reference evidence="5" key="1">
    <citation type="journal article" date="2019" name="Int. J. Syst. Evol. Microbiol.">
        <title>The Global Catalogue of Microorganisms (GCM) 10K type strain sequencing project: providing services to taxonomists for standard genome sequencing and annotation.</title>
        <authorList>
            <consortium name="The Broad Institute Genomics Platform"/>
            <consortium name="The Broad Institute Genome Sequencing Center for Infectious Disease"/>
            <person name="Wu L."/>
            <person name="Ma J."/>
        </authorList>
    </citation>
    <scope>NUCLEOTIDE SEQUENCE [LARGE SCALE GENOMIC DNA]</scope>
    <source>
        <strain evidence="5">JCM 17214</strain>
    </source>
</reference>
<accession>A0ABP7M8P8</accession>
<comment type="caution">
    <text evidence="4">The sequence shown here is derived from an EMBL/GenBank/DDBJ whole genome shotgun (WGS) entry which is preliminary data.</text>
</comment>
<evidence type="ECO:0000313" key="4">
    <source>
        <dbReference type="EMBL" id="GAA3917695.1"/>
    </source>
</evidence>
<dbReference type="InterPro" id="IPR013783">
    <property type="entry name" value="Ig-like_fold"/>
</dbReference>
<evidence type="ECO:0000313" key="5">
    <source>
        <dbReference type="Proteomes" id="UP001499909"/>
    </source>
</evidence>
<dbReference type="InterPro" id="IPR015202">
    <property type="entry name" value="GO-like_E_set"/>
</dbReference>
<dbReference type="InterPro" id="IPR037293">
    <property type="entry name" value="Gal_Oxidase_central_sf"/>
</dbReference>
<proteinExistence type="predicted"/>
<dbReference type="CDD" id="cd02851">
    <property type="entry name" value="E_set_GO_C"/>
    <property type="match status" value="1"/>
</dbReference>
<dbReference type="PANTHER" id="PTHR32208">
    <property type="entry name" value="SECRETED PROTEIN-RELATED"/>
    <property type="match status" value="1"/>
</dbReference>
<protein>
    <recommendedName>
        <fullName evidence="6">DUF1929 domain-containing protein</fullName>
    </recommendedName>
</protein>
<evidence type="ECO:0000256" key="1">
    <source>
        <dbReference type="ARBA" id="ARBA00022729"/>
    </source>
</evidence>
<evidence type="ECO:0000259" key="3">
    <source>
        <dbReference type="Pfam" id="PF09118"/>
    </source>
</evidence>
<dbReference type="SUPFAM" id="SSF50965">
    <property type="entry name" value="Galactose oxidase, central domain"/>
    <property type="match status" value="1"/>
</dbReference>
<dbReference type="Proteomes" id="UP001499909">
    <property type="component" value="Unassembled WGS sequence"/>
</dbReference>
<keyword evidence="5" id="KW-1185">Reference proteome</keyword>
<dbReference type="SUPFAM" id="SSF81296">
    <property type="entry name" value="E set domains"/>
    <property type="match status" value="1"/>
</dbReference>
<dbReference type="EMBL" id="BAABDH010000002">
    <property type="protein sequence ID" value="GAA3917695.1"/>
    <property type="molecule type" value="Genomic_DNA"/>
</dbReference>
<organism evidence="4 5">
    <name type="scientific">Hymenobacter algoricola</name>
    <dbReference type="NCBI Taxonomy" id="486267"/>
    <lineage>
        <taxon>Bacteria</taxon>
        <taxon>Pseudomonadati</taxon>
        <taxon>Bacteroidota</taxon>
        <taxon>Cytophagia</taxon>
        <taxon>Cytophagales</taxon>
        <taxon>Hymenobacteraceae</taxon>
        <taxon>Hymenobacter</taxon>
    </lineage>
</organism>
<dbReference type="InterPro" id="IPR009880">
    <property type="entry name" value="Glyoxal_oxidase_N"/>
</dbReference>
<dbReference type="RefSeq" id="WP_345108395.1">
    <property type="nucleotide sequence ID" value="NZ_BAABDH010000002.1"/>
</dbReference>
<dbReference type="InterPro" id="IPR014756">
    <property type="entry name" value="Ig_E-set"/>
</dbReference>
<feature type="domain" description="Glyoxal oxidase N-terminal" evidence="2">
    <location>
        <begin position="90"/>
        <end position="180"/>
    </location>
</feature>
<dbReference type="Pfam" id="PF07250">
    <property type="entry name" value="Glyoxal_oxid_N"/>
    <property type="match status" value="1"/>
</dbReference>
<gene>
    <name evidence="4" type="ORF">GCM10022406_00560</name>
</gene>
<dbReference type="Gene3D" id="2.130.10.80">
    <property type="entry name" value="Galactose oxidase/kelch, beta-propeller"/>
    <property type="match status" value="1"/>
</dbReference>
<evidence type="ECO:0000259" key="2">
    <source>
        <dbReference type="Pfam" id="PF07250"/>
    </source>
</evidence>
<sequence length="399" mass="42069">MYVAPNGNVFNAGPNTDTGYLSTAGTGSWSATPNLLRTAAGDERGAGTSVMYAPGKIMNIGGGLGGGITNTTELLDINGSAPTFVAGLPMALPRMHVNSTMLPDGSVLVTGGTTKPSVDDQDATLFPELWQPGNKLSPKGTWTVMAPMHEPRLYHSTALLLPDATVLSTGGGQGGQYADHPTYEIFTPPYLCRGLTRPVLSSAPEAVAYQQPFTVTSPQAGTIARATLVRLSSVTHSFNMNQRFLELPVAVVNGSELRLTAPANANTCPPGHYLLFLLDANGTPSIAKIISVNSSACASLLTLAETSVSRTSACELLATYSTGGQNLAAGYRWFIDGEYKPQFDNQSSISYPFEVRTARATIRVEVPPACGGNILLSAALDVRQFFPQCAVQVERPALR</sequence>
<dbReference type="InterPro" id="IPR011043">
    <property type="entry name" value="Gal_Oxase/kelch_b-propeller"/>
</dbReference>
<evidence type="ECO:0008006" key="6">
    <source>
        <dbReference type="Google" id="ProtNLM"/>
    </source>
</evidence>
<dbReference type="PANTHER" id="PTHR32208:SF21">
    <property type="entry name" value="LOW QUALITY PROTEIN: ALDEHYDE OXIDASE GLOX-LIKE"/>
    <property type="match status" value="1"/>
</dbReference>
<feature type="domain" description="Galactose oxidase-like Early set" evidence="3">
    <location>
        <begin position="197"/>
        <end position="292"/>
    </location>
</feature>
<dbReference type="Gene3D" id="2.60.40.10">
    <property type="entry name" value="Immunoglobulins"/>
    <property type="match status" value="1"/>
</dbReference>
<keyword evidence="1" id="KW-0732">Signal</keyword>
<name>A0ABP7M8P8_9BACT</name>
<dbReference type="Pfam" id="PF09118">
    <property type="entry name" value="GO-like_E_set"/>
    <property type="match status" value="1"/>
</dbReference>